<dbReference type="RefSeq" id="WP_100918908.1">
    <property type="nucleotide sequence ID" value="NZ_CP020370.1"/>
</dbReference>
<proteinExistence type="predicted"/>
<dbReference type="EMBL" id="CP020370">
    <property type="protein sequence ID" value="AUB81131.1"/>
    <property type="molecule type" value="Genomic_DNA"/>
</dbReference>
<organism evidence="2 3">
    <name type="scientific">Candidatus Thiodictyon syntrophicum</name>
    <dbReference type="NCBI Taxonomy" id="1166950"/>
    <lineage>
        <taxon>Bacteria</taxon>
        <taxon>Pseudomonadati</taxon>
        <taxon>Pseudomonadota</taxon>
        <taxon>Gammaproteobacteria</taxon>
        <taxon>Chromatiales</taxon>
        <taxon>Chromatiaceae</taxon>
        <taxon>Thiodictyon</taxon>
    </lineage>
</organism>
<dbReference type="Proteomes" id="UP000232638">
    <property type="component" value="Chromosome"/>
</dbReference>
<evidence type="ECO:0000313" key="2">
    <source>
        <dbReference type="EMBL" id="AUB81131.1"/>
    </source>
</evidence>
<evidence type="ECO:0000313" key="3">
    <source>
        <dbReference type="Proteomes" id="UP000232638"/>
    </source>
</evidence>
<keyword evidence="3" id="KW-1185">Reference proteome</keyword>
<sequence>MTTDLTIEILREIRDGIRELRQDSNERLDQINARLDQSNARLERVEIGLQDLGTFMRRIALDQAKHERFHSHHVERLEEDVSDLKVRVQRLEEGAGA</sequence>
<dbReference type="KEGG" id="tsy:THSYN_09310"/>
<feature type="coiled-coil region" evidence="1">
    <location>
        <begin position="21"/>
        <end position="48"/>
    </location>
</feature>
<accession>A0A2K8U7U6</accession>
<dbReference type="AlphaFoldDB" id="A0A2K8U7U6"/>
<evidence type="ECO:0000256" key="1">
    <source>
        <dbReference type="SAM" id="Coils"/>
    </source>
</evidence>
<gene>
    <name evidence="2" type="ORF">THSYN_09310</name>
</gene>
<name>A0A2K8U7U6_9GAMM</name>
<dbReference type="OrthoDB" id="5771851at2"/>
<keyword evidence="1" id="KW-0175">Coiled coil</keyword>
<protein>
    <submittedName>
        <fullName evidence="2">Uncharacterized protein</fullName>
    </submittedName>
</protein>
<reference evidence="2 3" key="1">
    <citation type="submission" date="2017-03" db="EMBL/GenBank/DDBJ databases">
        <title>Complete genome sequence of Candidatus 'Thiodictyon syntrophicum' sp. nov. strain Cad16T, a photolithoautotroph purple sulfur bacterium isolated from an alpine meromictic lake.</title>
        <authorList>
            <person name="Luedin S.M."/>
            <person name="Pothier J.F."/>
            <person name="Danza F."/>
            <person name="Storelli N."/>
            <person name="Wittwer M."/>
            <person name="Tonolla M."/>
        </authorList>
    </citation>
    <scope>NUCLEOTIDE SEQUENCE [LARGE SCALE GENOMIC DNA]</scope>
    <source>
        <strain evidence="2 3">Cad16T</strain>
    </source>
</reference>